<gene>
    <name evidence="1" type="ORF">QAD02_001493</name>
</gene>
<protein>
    <submittedName>
        <fullName evidence="1">Uncharacterized protein</fullName>
    </submittedName>
</protein>
<proteinExistence type="predicted"/>
<dbReference type="EMBL" id="CM056743">
    <property type="protein sequence ID" value="KAJ8670234.1"/>
    <property type="molecule type" value="Genomic_DNA"/>
</dbReference>
<sequence length="340" mass="38213">MSTASFTDAQNLLKQLSPKKKNSPKQAPKRCKRLATESLGTAPSPSVNNPAQDTHMSTSNQEYTDGDSSVMDEPQVHHQSCTKEVEQLLFTPRSIEEILAQSSSKDHGHNLIPEENVSIESQRSLTSATAVHDQFNSSFGIDQPTNLKQNIVSKVRDEIHKSEKRVKEKIDVKVKVLTIMMLRERNQQVSEVISWDDFKQKHSKFNSAIDDLEQFTLFNNDLATNVDNIKTNLKKHIESTTAPTLDVRDNLDILFQNAITKDVLTSHCASNSFNKKPTIKETSFFKVVRDALFGLYNTPSTPDNKKINEDILCRYVGLIINSKRSSSGGKKNLPDPDQTQ</sequence>
<dbReference type="Proteomes" id="UP001239111">
    <property type="component" value="Chromosome 3"/>
</dbReference>
<comment type="caution">
    <text evidence="1">The sequence shown here is derived from an EMBL/GenBank/DDBJ whole genome shotgun (WGS) entry which is preliminary data.</text>
</comment>
<reference evidence="1" key="1">
    <citation type="submission" date="2023-04" db="EMBL/GenBank/DDBJ databases">
        <title>A chromosome-level genome assembly of the parasitoid wasp Eretmocerus hayati.</title>
        <authorList>
            <person name="Zhong Y."/>
            <person name="Liu S."/>
            <person name="Liu Y."/>
        </authorList>
    </citation>
    <scope>NUCLEOTIDE SEQUENCE</scope>
    <source>
        <strain evidence="1">ZJU_SS_LIU_2023</strain>
    </source>
</reference>
<accession>A0ACC2NIS5</accession>
<evidence type="ECO:0000313" key="1">
    <source>
        <dbReference type="EMBL" id="KAJ8670234.1"/>
    </source>
</evidence>
<organism evidence="1 2">
    <name type="scientific">Eretmocerus hayati</name>
    <dbReference type="NCBI Taxonomy" id="131215"/>
    <lineage>
        <taxon>Eukaryota</taxon>
        <taxon>Metazoa</taxon>
        <taxon>Ecdysozoa</taxon>
        <taxon>Arthropoda</taxon>
        <taxon>Hexapoda</taxon>
        <taxon>Insecta</taxon>
        <taxon>Pterygota</taxon>
        <taxon>Neoptera</taxon>
        <taxon>Endopterygota</taxon>
        <taxon>Hymenoptera</taxon>
        <taxon>Apocrita</taxon>
        <taxon>Proctotrupomorpha</taxon>
        <taxon>Chalcidoidea</taxon>
        <taxon>Aphelinidae</taxon>
        <taxon>Aphelininae</taxon>
        <taxon>Eretmocerus</taxon>
    </lineage>
</organism>
<name>A0ACC2NIS5_9HYME</name>
<evidence type="ECO:0000313" key="2">
    <source>
        <dbReference type="Proteomes" id="UP001239111"/>
    </source>
</evidence>
<keyword evidence="2" id="KW-1185">Reference proteome</keyword>